<comment type="caution">
    <text evidence="1">The sequence shown here is derived from an EMBL/GenBank/DDBJ whole genome shotgun (WGS) entry which is preliminary data.</text>
</comment>
<evidence type="ECO:0000313" key="2">
    <source>
        <dbReference type="Proteomes" id="UP000076489"/>
    </source>
</evidence>
<sequence>MAEYIVRAGHNKAGEICRYEETFGTIEEALKAADEVSDNPWYRIVVREDEYEYEISPRRIRRKGDDGLYLPCNARGTLETDI</sequence>
<reference evidence="2" key="1">
    <citation type="submission" date="2016-03" db="EMBL/GenBank/DDBJ databases">
        <authorList>
            <person name="Ray J."/>
            <person name="Price M."/>
            <person name="Deutschbauer A."/>
        </authorList>
    </citation>
    <scope>NUCLEOTIDE SEQUENCE [LARGE SCALE GENOMIC DNA]</scope>
    <source>
        <strain evidence="2">FW300-N1B4</strain>
    </source>
</reference>
<organism evidence="1 2">
    <name type="scientific">Pseudomonas fluorescens</name>
    <dbReference type="NCBI Taxonomy" id="294"/>
    <lineage>
        <taxon>Bacteria</taxon>
        <taxon>Pseudomonadati</taxon>
        <taxon>Pseudomonadota</taxon>
        <taxon>Gammaproteobacteria</taxon>
        <taxon>Pseudomonadales</taxon>
        <taxon>Pseudomonadaceae</taxon>
        <taxon>Pseudomonas</taxon>
    </lineage>
</organism>
<dbReference type="EMBL" id="LUKJ01000002">
    <property type="protein sequence ID" value="KZN20818.1"/>
    <property type="molecule type" value="Genomic_DNA"/>
</dbReference>
<dbReference type="RefSeq" id="WP_063340863.1">
    <property type="nucleotide sequence ID" value="NZ_LUKJ01000002.1"/>
</dbReference>
<dbReference type="OrthoDB" id="1546228at1236"/>
<proteinExistence type="predicted"/>
<name>A0A161XG63_PSEFL</name>
<dbReference type="Proteomes" id="UP000076489">
    <property type="component" value="Unassembled WGS sequence"/>
</dbReference>
<gene>
    <name evidence="1" type="ORF">A1D17_04555</name>
</gene>
<evidence type="ECO:0000313" key="1">
    <source>
        <dbReference type="EMBL" id="KZN20818.1"/>
    </source>
</evidence>
<accession>A0A161XG63</accession>
<dbReference type="AlphaFoldDB" id="A0A161XG63"/>
<reference evidence="1 2" key="2">
    <citation type="journal article" date="2018" name="Nature">
        <title>Mutant phenotypes for thousands of bacterial genes of unknown function.</title>
        <authorList>
            <person name="Price M.N."/>
            <person name="Wetmore K.M."/>
            <person name="Waters R.J."/>
            <person name="Callaghan M."/>
            <person name="Ray J."/>
            <person name="Liu H."/>
            <person name="Kuehl J.V."/>
            <person name="Melnyk R.A."/>
            <person name="Lamson J.S."/>
            <person name="Suh Y."/>
            <person name="Carlson H.K."/>
            <person name="Esquivel Z."/>
            <person name="Sadeeshkumar H."/>
            <person name="Chakraborty R."/>
            <person name="Zane G.M."/>
            <person name="Rubin B.E."/>
            <person name="Wall J.D."/>
            <person name="Visel A."/>
            <person name="Bristow J."/>
            <person name="Blow M.J."/>
            <person name="Arkin A.P."/>
            <person name="Deutschbauer A.M."/>
        </authorList>
    </citation>
    <scope>NUCLEOTIDE SEQUENCE [LARGE SCALE GENOMIC DNA]</scope>
    <source>
        <strain evidence="1 2">FW300-N1B4</strain>
    </source>
</reference>
<protein>
    <submittedName>
        <fullName evidence="1">Uncharacterized protein</fullName>
    </submittedName>
</protein>